<gene>
    <name evidence="1" type="ORF">MMH89_03955</name>
</gene>
<name>A0ABY5DKL9_9GAMM</name>
<dbReference type="Proteomes" id="UP001055955">
    <property type="component" value="Chromosome"/>
</dbReference>
<organism evidence="1 2">
    <name type="scientific">Candidatus Comchoanobacter bicostacola</name>
    <dbReference type="NCBI Taxonomy" id="2919598"/>
    <lineage>
        <taxon>Bacteria</taxon>
        <taxon>Pseudomonadati</taxon>
        <taxon>Pseudomonadota</taxon>
        <taxon>Gammaproteobacteria</taxon>
        <taxon>Candidatus Comchoanobacterales</taxon>
        <taxon>Candidatus Comchoanobacteraceae</taxon>
        <taxon>Candidatus Comchoanobacter</taxon>
    </lineage>
</organism>
<dbReference type="RefSeq" id="WP_258568154.1">
    <property type="nucleotide sequence ID" value="NZ_CP092900.1"/>
</dbReference>
<protein>
    <submittedName>
        <fullName evidence="1">Uncharacterized protein</fullName>
    </submittedName>
</protein>
<dbReference type="EMBL" id="CP092900">
    <property type="protein sequence ID" value="UTC24371.1"/>
    <property type="molecule type" value="Genomic_DNA"/>
</dbReference>
<evidence type="ECO:0000313" key="2">
    <source>
        <dbReference type="Proteomes" id="UP001055955"/>
    </source>
</evidence>
<evidence type="ECO:0000313" key="1">
    <source>
        <dbReference type="EMBL" id="UTC24371.1"/>
    </source>
</evidence>
<accession>A0ABY5DKL9</accession>
<sequence>MNNFFQALTHSLELLSGTISRDNFAQALGAFNAISVGDAVDTQLAENNPLEIDPALTAQLRAIYPTAFTNNLDLLNDHEVRAYCALESIEAMQYRLLNQHDQFASLTQHDLVNQSQYLREVLDNMPDQSQRAKVELVTDIITKRNRKPEMTGEQALKYVVMQKLCNNISRELGNVSESKQDALTMQEIISRVQPTSGNRFNCLYHSTALSMFALIAESRFGEALINRTLGTFTEHFNLRHNKKLNPVDIVNIVRYLSGADGTLDPIVVQALIAPTMRWAVHEHIMDPALKSQHSSTNGSETDRIVSLLSFMYKTPVKVVRFQVGAVAATPQIYLPYVSTTGDIPKNKLTAEHFTPSTSCITIQCDFNGNHYSARCEDGIYNANASGTPEAHTFKRKYSGFSGNPMQDPMIDATVRALKSHQRALKISLFHNNNTAVNFNAEDQLAAIAATVVHFAKEYQIEGFIADDDQNDADDRNTQLIYQGLTKLTEKELKEVKKLLCSAHKRKLNWGNILQDVLKCLTIIGIIVVLDDYYFRDENDAPRYSRLNTNVTNSINDIEDRATENLVLTPGRIARSS</sequence>
<keyword evidence="2" id="KW-1185">Reference proteome</keyword>
<proteinExistence type="predicted"/>
<reference evidence="1 2" key="1">
    <citation type="journal article" date="2022" name="Nat. Microbiol.">
        <title>The microbiome of a bacterivorous marine choanoflagellate contains a resource-demanding obligate bacterial associate.</title>
        <authorList>
            <person name="Needham D.M."/>
            <person name="Poirier C."/>
            <person name="Bachy C."/>
            <person name="George E.E."/>
            <person name="Wilken S."/>
            <person name="Yung C.C.M."/>
            <person name="Limardo A.J."/>
            <person name="Morando M."/>
            <person name="Sudek L."/>
            <person name="Malmstrom R.R."/>
            <person name="Keeling P.J."/>
            <person name="Santoro A.E."/>
            <person name="Worden A.Z."/>
        </authorList>
    </citation>
    <scope>NUCLEOTIDE SEQUENCE [LARGE SCALE GENOMIC DNA]</scope>
    <source>
        <strain evidence="1 2">Comchoano-1</strain>
    </source>
</reference>